<dbReference type="Proteomes" id="UP001629214">
    <property type="component" value="Unassembled WGS sequence"/>
</dbReference>
<dbReference type="SUPFAM" id="SSF53474">
    <property type="entry name" value="alpha/beta-Hydrolases"/>
    <property type="match status" value="1"/>
</dbReference>
<keyword evidence="4" id="KW-0963">Cytoplasm</keyword>
<comment type="subunit">
    <text evidence="4">Homodimer.</text>
</comment>
<evidence type="ECO:0000259" key="7">
    <source>
        <dbReference type="Pfam" id="PF00561"/>
    </source>
</evidence>
<keyword evidence="4" id="KW-0028">Amino-acid biosynthesis</keyword>
<dbReference type="Gene3D" id="3.40.50.1820">
    <property type="entry name" value="alpha/beta hydrolase"/>
    <property type="match status" value="1"/>
</dbReference>
<keyword evidence="9" id="KW-1185">Reference proteome</keyword>
<proteinExistence type="inferred from homology"/>
<evidence type="ECO:0000256" key="5">
    <source>
        <dbReference type="SAM" id="MobiDB-lite"/>
    </source>
</evidence>
<keyword evidence="2" id="KW-0486">Methionine biosynthesis</keyword>
<dbReference type="Pfam" id="PF00561">
    <property type="entry name" value="Abhydrolase_1"/>
    <property type="match status" value="1"/>
</dbReference>
<keyword evidence="3 4" id="KW-0012">Acyltransferase</keyword>
<evidence type="ECO:0000256" key="1">
    <source>
        <dbReference type="ARBA" id="ARBA00022679"/>
    </source>
</evidence>
<dbReference type="PANTHER" id="PTHR32268">
    <property type="entry name" value="HOMOSERINE O-ACETYLTRANSFERASE"/>
    <property type="match status" value="1"/>
</dbReference>
<organism evidence="8 9">
    <name type="scientific">Herbaspirillum rhizosphaerae</name>
    <dbReference type="NCBI Taxonomy" id="346179"/>
    <lineage>
        <taxon>Bacteria</taxon>
        <taxon>Pseudomonadati</taxon>
        <taxon>Pseudomonadota</taxon>
        <taxon>Betaproteobacteria</taxon>
        <taxon>Burkholderiales</taxon>
        <taxon>Oxalobacteraceae</taxon>
        <taxon>Herbaspirillum</taxon>
    </lineage>
</organism>
<keyword evidence="1 4" id="KW-0808">Transferase</keyword>
<comment type="caution">
    <text evidence="4">Lacks conserved residue(s) required for the propagation of feature annotation.</text>
</comment>
<feature type="region of interest" description="Disordered" evidence="5">
    <location>
        <begin position="30"/>
        <end position="55"/>
    </location>
</feature>
<evidence type="ECO:0000313" key="9">
    <source>
        <dbReference type="Proteomes" id="UP001629214"/>
    </source>
</evidence>
<dbReference type="PANTHER" id="PTHR32268:SF11">
    <property type="entry name" value="HOMOSERINE O-ACETYLTRANSFERASE"/>
    <property type="match status" value="1"/>
</dbReference>
<dbReference type="InterPro" id="IPR008220">
    <property type="entry name" value="HAT_MetX-like"/>
</dbReference>
<feature type="signal peptide" evidence="6">
    <location>
        <begin position="1"/>
        <end position="26"/>
    </location>
</feature>
<dbReference type="Gene3D" id="1.10.1740.110">
    <property type="match status" value="1"/>
</dbReference>
<keyword evidence="6" id="KW-0732">Signal</keyword>
<evidence type="ECO:0000313" key="8">
    <source>
        <dbReference type="EMBL" id="MFL9881019.1"/>
    </source>
</evidence>
<dbReference type="EMBL" id="JAQQFR010000017">
    <property type="protein sequence ID" value="MFL9881019.1"/>
    <property type="molecule type" value="Genomic_DNA"/>
</dbReference>
<name>A0ABW8ZCX8_9BURK</name>
<evidence type="ECO:0000256" key="6">
    <source>
        <dbReference type="SAM" id="SignalP"/>
    </source>
</evidence>
<protein>
    <recommendedName>
        <fullName evidence="4">Probable acyltransferase</fullName>
        <ecNumber evidence="4">2.3.1.-</ecNumber>
    </recommendedName>
</protein>
<evidence type="ECO:0000256" key="4">
    <source>
        <dbReference type="HAMAP-Rule" id="MF_00296"/>
    </source>
</evidence>
<dbReference type="InterPro" id="IPR000073">
    <property type="entry name" value="AB_hydrolase_1"/>
</dbReference>
<dbReference type="EC" id="2.3.1.-" evidence="4"/>
<accession>A0ABW8ZCX8</accession>
<evidence type="ECO:0000256" key="3">
    <source>
        <dbReference type="ARBA" id="ARBA00023315"/>
    </source>
</evidence>
<comment type="similarity">
    <text evidence="4">Belongs to the AB hydrolase superfamily. MetX family.</text>
</comment>
<feature type="chain" id="PRO_5047228773" description="Probable acyltransferase" evidence="6">
    <location>
        <begin position="27"/>
        <end position="430"/>
    </location>
</feature>
<dbReference type="NCBIfam" id="NF005262">
    <property type="entry name" value="PRK06765.1"/>
    <property type="match status" value="1"/>
</dbReference>
<gene>
    <name evidence="8" type="ORF">PQR63_21650</name>
</gene>
<dbReference type="RefSeq" id="WP_408170047.1">
    <property type="nucleotide sequence ID" value="NZ_JAQQFR010000017.1"/>
</dbReference>
<evidence type="ECO:0000256" key="2">
    <source>
        <dbReference type="ARBA" id="ARBA00023167"/>
    </source>
</evidence>
<reference evidence="8 9" key="1">
    <citation type="journal article" date="2024" name="Chem. Sci.">
        <title>Discovery of megapolipeptins by genome mining of a Burkholderiales bacteria collection.</title>
        <authorList>
            <person name="Paulo B.S."/>
            <person name="Recchia M.J.J."/>
            <person name="Lee S."/>
            <person name="Fergusson C.H."/>
            <person name="Romanowski S.B."/>
            <person name="Hernandez A."/>
            <person name="Krull N."/>
            <person name="Liu D.Y."/>
            <person name="Cavanagh H."/>
            <person name="Bos A."/>
            <person name="Gray C.A."/>
            <person name="Murphy B.T."/>
            <person name="Linington R.G."/>
            <person name="Eustaquio A.S."/>
        </authorList>
    </citation>
    <scope>NUCLEOTIDE SEQUENCE [LARGE SCALE GENOMIC DNA]</scope>
    <source>
        <strain evidence="8 9">RL21-008-BIB-B</strain>
    </source>
</reference>
<comment type="subcellular location">
    <subcellularLocation>
        <location evidence="4">Cytoplasm</location>
    </subcellularLocation>
</comment>
<comment type="caution">
    <text evidence="8">The sequence shown here is derived from an EMBL/GenBank/DDBJ whole genome shotgun (WGS) entry which is preliminary data.</text>
</comment>
<feature type="domain" description="AB hydrolase-1" evidence="7">
    <location>
        <begin position="184"/>
        <end position="394"/>
    </location>
</feature>
<dbReference type="PIRSF" id="PIRSF000443">
    <property type="entry name" value="Homoser_Ac_trans"/>
    <property type="match status" value="1"/>
</dbReference>
<dbReference type="GO" id="GO:0004414">
    <property type="term" value="F:homoserine O-acetyltransferase activity"/>
    <property type="evidence" value="ECO:0007669"/>
    <property type="project" value="UniProtKB-EC"/>
</dbReference>
<feature type="active site" evidence="4">
    <location>
        <position position="376"/>
    </location>
</feature>
<dbReference type="InterPro" id="IPR029058">
    <property type="entry name" value="AB_hydrolase_fold"/>
</dbReference>
<sequence length="430" mass="46353">MMKLRHLSFILSFSLPLALSLPAAFASSLPTPTRPQPLQQMPQGPSQQTQSASATASASASAPLPLVNKQIFTLPSYKTVAGQEIRDVRIGYETYGKLNDTGDNAIFVAHFYSGTSHAAGKYKESDAAPGYWDSIIGPGKAIDTDKFFVISADTLVNINVKDPMVTTTGPASIDPATGKPYGMRFPVVSMRDSVRVHKQLLDKLGVHQLAAAVGASGGSIQAMEWAALYPDFVKRVVHVIGPGFEISPYVIALLDVWSLPVRLDPKWKQGDYYGSGDPDDGVAEALKIVTVQTRHWDWAQATFGYAPADPDKLPGAAMGNRFKIESALEAGARARAKVADGNSIIYMSKANQLYRLSDEEVKGIKAKILFIPSYSDLVFPPKLSMEALQRFKKQGGQGMLYLLQGPGGHLEGVLNLDKAAGVISRFLATP</sequence>
<dbReference type="HAMAP" id="MF_00296">
    <property type="entry name" value="MetX_acyltransf"/>
    <property type="match status" value="1"/>
</dbReference>